<dbReference type="Pfam" id="PF00615">
    <property type="entry name" value="RGS"/>
    <property type="match status" value="1"/>
</dbReference>
<feature type="compositionally biased region" description="Acidic residues" evidence="1">
    <location>
        <begin position="35"/>
        <end position="44"/>
    </location>
</feature>
<feature type="compositionally biased region" description="Low complexity" evidence="1">
    <location>
        <begin position="282"/>
        <end position="293"/>
    </location>
</feature>
<evidence type="ECO:0000313" key="3">
    <source>
        <dbReference type="EMBL" id="PGH27527.1"/>
    </source>
</evidence>
<dbReference type="SMART" id="SM00315">
    <property type="entry name" value="RGS"/>
    <property type="match status" value="1"/>
</dbReference>
<feature type="compositionally biased region" description="Polar residues" evidence="1">
    <location>
        <begin position="17"/>
        <end position="34"/>
    </location>
</feature>
<keyword evidence="4" id="KW-1185">Reference proteome</keyword>
<dbReference type="PANTHER" id="PTHR10845:SF267">
    <property type="entry name" value="REGULATOR OF G PROTEIN SIGNALING DOMAIN PROTEIN (AFU_ORTHOLOGUE AFUA_6G06860)"/>
    <property type="match status" value="1"/>
</dbReference>
<accession>A0A2B7Z3X3</accession>
<dbReference type="Proteomes" id="UP000224634">
    <property type="component" value="Unassembled WGS sequence"/>
</dbReference>
<evidence type="ECO:0000259" key="2">
    <source>
        <dbReference type="PROSITE" id="PS50132"/>
    </source>
</evidence>
<dbReference type="AlphaFoldDB" id="A0A2B7Z3X3"/>
<organism evidence="3 4">
    <name type="scientific">Polytolypa hystricis (strain UAMH7299)</name>
    <dbReference type="NCBI Taxonomy" id="1447883"/>
    <lineage>
        <taxon>Eukaryota</taxon>
        <taxon>Fungi</taxon>
        <taxon>Dikarya</taxon>
        <taxon>Ascomycota</taxon>
        <taxon>Pezizomycotina</taxon>
        <taxon>Eurotiomycetes</taxon>
        <taxon>Eurotiomycetidae</taxon>
        <taxon>Onygenales</taxon>
        <taxon>Onygenales incertae sedis</taxon>
        <taxon>Polytolypa</taxon>
    </lineage>
</organism>
<dbReference type="InterPro" id="IPR044926">
    <property type="entry name" value="RGS_subdomain_2"/>
</dbReference>
<reference evidence="3 4" key="1">
    <citation type="submission" date="2017-10" db="EMBL/GenBank/DDBJ databases">
        <title>Comparative genomics in systemic dimorphic fungi from Ajellomycetaceae.</title>
        <authorList>
            <person name="Munoz J.F."/>
            <person name="Mcewen J.G."/>
            <person name="Clay O.K."/>
            <person name="Cuomo C.A."/>
        </authorList>
    </citation>
    <scope>NUCLEOTIDE SEQUENCE [LARGE SCALE GENOMIC DNA]</scope>
    <source>
        <strain evidence="3 4">UAMH7299</strain>
    </source>
</reference>
<dbReference type="SUPFAM" id="SSF48097">
    <property type="entry name" value="Regulator of G-protein signaling, RGS"/>
    <property type="match status" value="1"/>
</dbReference>
<name>A0A2B7Z3X3_POLH7</name>
<protein>
    <recommendedName>
        <fullName evidence="2">RGS domain-containing protein</fullName>
    </recommendedName>
</protein>
<dbReference type="CDD" id="cd07440">
    <property type="entry name" value="RGS"/>
    <property type="match status" value="1"/>
</dbReference>
<dbReference type="OrthoDB" id="10266999at2759"/>
<dbReference type="PROSITE" id="PS50132">
    <property type="entry name" value="RGS"/>
    <property type="match status" value="1"/>
</dbReference>
<feature type="region of interest" description="Disordered" evidence="1">
    <location>
        <begin position="266"/>
        <end position="362"/>
    </location>
</feature>
<dbReference type="PANTHER" id="PTHR10845">
    <property type="entry name" value="REGULATOR OF G PROTEIN SIGNALING"/>
    <property type="match status" value="1"/>
</dbReference>
<sequence length="362" mass="39340">MITGKSLAPALSFWHTASNHTPNHTPRPSPASSDYDTEEEEDMDGWNRSRPLSLAIPQTSSHGPRPSLADVLNNLAPPPYTLTAFMAFLSQNHCLETLEFTMDSKRYRESYYAVSRQLGEAPVVTDCPQTQHLRMLFQRILTAYIVPAAPREINVSSEVRDGLLSYSRSRVPPVPDTLDAAIKRMHDLMEESIFIPFLNSHSNSPPHPVSDFIDGMDDMQSDRHALRRRLSPQTSFVSPRPPAAGYVHQHSVTSNALAIGVLSSKPASRTSGYTSGDTGSATLTDDSGSLPSSPGGGEPMTPPTTPPSSDIGLSAGVSGHSPKSRPDNAWKKMSLKLGWKKRMGGGSGHGSRDPRFPATEEE</sequence>
<comment type="caution">
    <text evidence="3">The sequence shown here is derived from an EMBL/GenBank/DDBJ whole genome shotgun (WGS) entry which is preliminary data.</text>
</comment>
<gene>
    <name evidence="3" type="ORF">AJ80_00768</name>
</gene>
<evidence type="ECO:0000256" key="1">
    <source>
        <dbReference type="SAM" id="MobiDB-lite"/>
    </source>
</evidence>
<proteinExistence type="predicted"/>
<dbReference type="Gene3D" id="1.10.167.10">
    <property type="entry name" value="Regulator of G-protein Signalling 4, domain 2"/>
    <property type="match status" value="1"/>
</dbReference>
<feature type="region of interest" description="Disordered" evidence="1">
    <location>
        <begin position="17"/>
        <end position="65"/>
    </location>
</feature>
<dbReference type="InterPro" id="IPR016137">
    <property type="entry name" value="RGS"/>
</dbReference>
<dbReference type="EMBL" id="PDNA01000006">
    <property type="protein sequence ID" value="PGH27527.1"/>
    <property type="molecule type" value="Genomic_DNA"/>
</dbReference>
<evidence type="ECO:0000313" key="4">
    <source>
        <dbReference type="Proteomes" id="UP000224634"/>
    </source>
</evidence>
<dbReference type="InterPro" id="IPR036305">
    <property type="entry name" value="RGS_sf"/>
</dbReference>
<feature type="domain" description="RGS" evidence="2">
    <location>
        <begin position="71"/>
        <end position="200"/>
    </location>
</feature>
<feature type="compositionally biased region" description="Polar residues" evidence="1">
    <location>
        <begin position="266"/>
        <end position="281"/>
    </location>
</feature>